<dbReference type="AlphaFoldDB" id="A0AAV0TYJ3"/>
<protein>
    <recommendedName>
        <fullName evidence="4">CCHC-type domain-containing protein</fullName>
    </recommendedName>
</protein>
<dbReference type="InterPro" id="IPR032567">
    <property type="entry name" value="RTL1-rel"/>
</dbReference>
<dbReference type="Proteomes" id="UP001162029">
    <property type="component" value="Unassembled WGS sequence"/>
</dbReference>
<keyword evidence="3" id="KW-1185">Reference proteome</keyword>
<dbReference type="PANTHER" id="PTHR15503:SF22">
    <property type="entry name" value="TRANSPOSON TY3-I GAG POLYPROTEIN"/>
    <property type="match status" value="1"/>
</dbReference>
<organism evidence="2 3">
    <name type="scientific">Peronospora destructor</name>
    <dbReference type="NCBI Taxonomy" id="86335"/>
    <lineage>
        <taxon>Eukaryota</taxon>
        <taxon>Sar</taxon>
        <taxon>Stramenopiles</taxon>
        <taxon>Oomycota</taxon>
        <taxon>Peronosporomycetes</taxon>
        <taxon>Peronosporales</taxon>
        <taxon>Peronosporaceae</taxon>
        <taxon>Peronospora</taxon>
    </lineage>
</organism>
<reference evidence="2" key="1">
    <citation type="submission" date="2022-12" db="EMBL/GenBank/DDBJ databases">
        <authorList>
            <person name="Webb A."/>
        </authorList>
    </citation>
    <scope>NUCLEOTIDE SEQUENCE</scope>
    <source>
        <strain evidence="2">Pd1</strain>
    </source>
</reference>
<sequence length="279" mass="31710">MQANERFELLVASRSEHRKKDPPTYEGKFGEDIELWIFVRNNIMPKTFLEVIEIASNFEFAHYSGRARSQAQSSKSSMSTSDNRSSNAKSQKPNRSDKKKDKNDDWTKTATCKNCGKVGHISPQYKAPKSKEANRYISGALYAILEAEAQAFKEAGQERSVIIFIDNGCSLNGVSENLVKKLEFEVNEGEIMQVMPVPENKDVILGMVWLREQNPDIDWEKAERFKSQEWEALKDNSAFSTLRKYANTVFCTKLSNETPPVTEVIEHEILLKPGANSFI</sequence>
<comment type="caution">
    <text evidence="2">The sequence shown here is derived from an EMBL/GenBank/DDBJ whole genome shotgun (WGS) entry which is preliminary data.</text>
</comment>
<evidence type="ECO:0008006" key="4">
    <source>
        <dbReference type="Google" id="ProtNLM"/>
    </source>
</evidence>
<accession>A0AAV0TYJ3</accession>
<name>A0AAV0TYJ3_9STRA</name>
<feature type="compositionally biased region" description="Low complexity" evidence="1">
    <location>
        <begin position="69"/>
        <end position="88"/>
    </location>
</feature>
<proteinExistence type="predicted"/>
<dbReference type="PANTHER" id="PTHR15503">
    <property type="entry name" value="LDOC1 RELATED"/>
    <property type="match status" value="1"/>
</dbReference>
<evidence type="ECO:0000313" key="2">
    <source>
        <dbReference type="EMBL" id="CAI5728264.1"/>
    </source>
</evidence>
<dbReference type="EMBL" id="CANTFM010000699">
    <property type="protein sequence ID" value="CAI5728264.1"/>
    <property type="molecule type" value="Genomic_DNA"/>
</dbReference>
<evidence type="ECO:0000313" key="3">
    <source>
        <dbReference type="Proteomes" id="UP001162029"/>
    </source>
</evidence>
<feature type="region of interest" description="Disordered" evidence="1">
    <location>
        <begin position="69"/>
        <end position="109"/>
    </location>
</feature>
<gene>
    <name evidence="2" type="ORF">PDE001_LOCUS3986</name>
</gene>
<feature type="compositionally biased region" description="Basic and acidic residues" evidence="1">
    <location>
        <begin position="94"/>
        <end position="107"/>
    </location>
</feature>
<evidence type="ECO:0000256" key="1">
    <source>
        <dbReference type="SAM" id="MobiDB-lite"/>
    </source>
</evidence>